<dbReference type="AlphaFoldDB" id="A0AAX2GYP3"/>
<dbReference type="KEGG" id="chg:AXF12_01100"/>
<dbReference type="EMBL" id="LT906449">
    <property type="protein sequence ID" value="SNV12287.1"/>
    <property type="molecule type" value="Genomic_DNA"/>
</dbReference>
<dbReference type="PROSITE" id="PS51257">
    <property type="entry name" value="PROKAR_LIPOPROTEIN"/>
    <property type="match status" value="1"/>
</dbReference>
<proteinExistence type="predicted"/>
<dbReference type="CDD" id="cd12105">
    <property type="entry name" value="HmuY"/>
    <property type="match status" value="1"/>
</dbReference>
<evidence type="ECO:0008006" key="5">
    <source>
        <dbReference type="Google" id="ProtNLM"/>
    </source>
</evidence>
<organism evidence="2 4">
    <name type="scientific">Capnocytophaga haemolytica</name>
    <dbReference type="NCBI Taxonomy" id="45243"/>
    <lineage>
        <taxon>Bacteria</taxon>
        <taxon>Pseudomonadati</taxon>
        <taxon>Bacteroidota</taxon>
        <taxon>Flavobacteriia</taxon>
        <taxon>Flavobacteriales</taxon>
        <taxon>Flavobacteriaceae</taxon>
        <taxon>Capnocytophaga</taxon>
    </lineage>
</organism>
<gene>
    <name evidence="1" type="ORF">AXF12_01100</name>
    <name evidence="2" type="ORF">SAMEA44541418_01541</name>
</gene>
<sequence>MRRIFIAVMAIGAMVVLSGCSKDDSPEQSTAGIQVKNLDAASNDEQIWTYFSFATGKLVSPTGAVEESKEWDIAFHRFYIKTNSGTSGKGNVGVAATGVKDFDAVTKAPTQGYEADKMVTVETRPATPDTAPSNVIVSSNPVITGTVESKDPKGWYNYVRPQQGETTPHFNITKYVYAIRTLEGKYVKIQLTDYTNDYGTSGYISFRYAFIEP</sequence>
<dbReference type="Pfam" id="PF14064">
    <property type="entry name" value="HmuY"/>
    <property type="match status" value="1"/>
</dbReference>
<reference evidence="2 4" key="2">
    <citation type="submission" date="2017-06" db="EMBL/GenBank/DDBJ databases">
        <authorList>
            <consortium name="Pathogen Informatics"/>
        </authorList>
    </citation>
    <scope>NUCLEOTIDE SEQUENCE [LARGE SCALE GENOMIC DNA]</scope>
    <source>
        <strain evidence="2 4">NCTC12947</strain>
    </source>
</reference>
<name>A0AAX2GYP3_9FLAO</name>
<dbReference type="InterPro" id="IPR025921">
    <property type="entry name" value="HmuY"/>
</dbReference>
<evidence type="ECO:0000313" key="4">
    <source>
        <dbReference type="Proteomes" id="UP000215539"/>
    </source>
</evidence>
<evidence type="ECO:0000313" key="2">
    <source>
        <dbReference type="EMBL" id="SNV12287.1"/>
    </source>
</evidence>
<protein>
    <recommendedName>
        <fullName evidence="5">HmuY protein</fullName>
    </recommendedName>
</protein>
<dbReference type="Proteomes" id="UP000065822">
    <property type="component" value="Chromosome"/>
</dbReference>
<dbReference type="RefSeq" id="WP_066427824.1">
    <property type="nucleotide sequence ID" value="NZ_CP014227.1"/>
</dbReference>
<accession>A0AAX2GYP3</accession>
<reference evidence="1 3" key="1">
    <citation type="submission" date="2016-02" db="EMBL/GenBank/DDBJ databases">
        <authorList>
            <person name="Holder M.E."/>
            <person name="Ajami N.J."/>
            <person name="Petrosino J.F."/>
        </authorList>
    </citation>
    <scope>NUCLEOTIDE SEQUENCE [LARGE SCALE GENOMIC DNA]</scope>
    <source>
        <strain evidence="1 3">CCUG 32990</strain>
    </source>
</reference>
<dbReference type="EMBL" id="CP014227">
    <property type="protein sequence ID" value="AMD84254.1"/>
    <property type="molecule type" value="Genomic_DNA"/>
</dbReference>
<dbReference type="Proteomes" id="UP000215539">
    <property type="component" value="Chromosome 1"/>
</dbReference>
<keyword evidence="3" id="KW-1185">Reference proteome</keyword>
<evidence type="ECO:0000313" key="1">
    <source>
        <dbReference type="EMBL" id="AMD84254.1"/>
    </source>
</evidence>
<evidence type="ECO:0000313" key="3">
    <source>
        <dbReference type="Proteomes" id="UP000065822"/>
    </source>
</evidence>